<protein>
    <recommendedName>
        <fullName evidence="3">Nucleotidyl transferase AbiEii/AbiGii toxin family protein</fullName>
    </recommendedName>
</protein>
<dbReference type="InterPro" id="IPR014942">
    <property type="entry name" value="AbiEii"/>
</dbReference>
<sequence length="217" mass="24435">MDPIHLRLAEIGLRVAGRYGFALAGGYAVQAHGILERPSEDVDLFTAWERRGDFAAAVEAVTDGYRTAGYTVEVTQQFDTFARLVVADPAAPEWPYKVELAANWRSLPPVMMDIGPVLHMDDVVAGKMSALFTRAEPRDFLDVDAAVMSGYYTRERLLELAEQADAGFDRRVFADLLTMLRRYPDRRFAAYEATPDHIAAMRKRFESWLDQLLTDPT</sequence>
<evidence type="ECO:0000313" key="1">
    <source>
        <dbReference type="EMBL" id="GIE08125.1"/>
    </source>
</evidence>
<proteinExistence type="predicted"/>
<accession>A0ABQ3ZE58</accession>
<reference evidence="1 2" key="1">
    <citation type="submission" date="2021-01" db="EMBL/GenBank/DDBJ databases">
        <title>Whole genome shotgun sequence of Actinoplanes durhamensis NBRC 14914.</title>
        <authorList>
            <person name="Komaki H."/>
            <person name="Tamura T."/>
        </authorList>
    </citation>
    <scope>NUCLEOTIDE SEQUENCE [LARGE SCALE GENOMIC DNA]</scope>
    <source>
        <strain evidence="1 2">NBRC 14914</strain>
    </source>
</reference>
<gene>
    <name evidence="1" type="ORF">Adu01nite_94750</name>
</gene>
<name>A0ABQ3ZE58_9ACTN</name>
<dbReference type="Pfam" id="PF08843">
    <property type="entry name" value="AbiEii"/>
    <property type="match status" value="1"/>
</dbReference>
<evidence type="ECO:0000313" key="2">
    <source>
        <dbReference type="Proteomes" id="UP000637628"/>
    </source>
</evidence>
<dbReference type="EMBL" id="BOML01000104">
    <property type="protein sequence ID" value="GIE08125.1"/>
    <property type="molecule type" value="Genomic_DNA"/>
</dbReference>
<organism evidence="1 2">
    <name type="scientific">Paractinoplanes durhamensis</name>
    <dbReference type="NCBI Taxonomy" id="113563"/>
    <lineage>
        <taxon>Bacteria</taxon>
        <taxon>Bacillati</taxon>
        <taxon>Actinomycetota</taxon>
        <taxon>Actinomycetes</taxon>
        <taxon>Micromonosporales</taxon>
        <taxon>Micromonosporaceae</taxon>
        <taxon>Paractinoplanes</taxon>
    </lineage>
</organism>
<comment type="caution">
    <text evidence="1">The sequence shown here is derived from an EMBL/GenBank/DDBJ whole genome shotgun (WGS) entry which is preliminary data.</text>
</comment>
<evidence type="ECO:0008006" key="3">
    <source>
        <dbReference type="Google" id="ProtNLM"/>
    </source>
</evidence>
<keyword evidence="2" id="KW-1185">Reference proteome</keyword>
<dbReference type="Proteomes" id="UP000637628">
    <property type="component" value="Unassembled WGS sequence"/>
</dbReference>
<dbReference type="RefSeq" id="WP_203735958.1">
    <property type="nucleotide sequence ID" value="NZ_BAAATX010000078.1"/>
</dbReference>